<dbReference type="PROSITE" id="PS51367">
    <property type="entry name" value="THAUMATIN_2"/>
    <property type="match status" value="1"/>
</dbReference>
<proteinExistence type="predicted"/>
<dbReference type="EMBL" id="KE145360">
    <property type="protein sequence ID" value="EPE31835.1"/>
    <property type="molecule type" value="Genomic_DNA"/>
</dbReference>
<evidence type="ECO:0000256" key="1">
    <source>
        <dbReference type="SAM" id="SignalP"/>
    </source>
</evidence>
<dbReference type="HOGENOM" id="CLU_088638_0_0_1"/>
<accession>S3D215</accession>
<gene>
    <name evidence="2" type="ORF">GLAREA_11917</name>
</gene>
<feature type="signal peptide" evidence="1">
    <location>
        <begin position="1"/>
        <end position="23"/>
    </location>
</feature>
<dbReference type="Proteomes" id="UP000016922">
    <property type="component" value="Unassembled WGS sequence"/>
</dbReference>
<name>S3D215_GLAL2</name>
<evidence type="ECO:0000313" key="3">
    <source>
        <dbReference type="Proteomes" id="UP000016922"/>
    </source>
</evidence>
<dbReference type="Pfam" id="PF00314">
    <property type="entry name" value="Thaumatin"/>
    <property type="match status" value="1"/>
</dbReference>
<evidence type="ECO:0000313" key="2">
    <source>
        <dbReference type="EMBL" id="EPE31835.1"/>
    </source>
</evidence>
<dbReference type="InterPro" id="IPR001938">
    <property type="entry name" value="Thaumatin"/>
</dbReference>
<dbReference type="InterPro" id="IPR037176">
    <property type="entry name" value="Osmotin/thaumatin-like_sf"/>
</dbReference>
<dbReference type="KEGG" id="glz:GLAREA_11917"/>
<keyword evidence="1" id="KW-0732">Signal</keyword>
<dbReference type="SMART" id="SM00205">
    <property type="entry name" value="THN"/>
    <property type="match status" value="1"/>
</dbReference>
<feature type="chain" id="PRO_5004519150" evidence="1">
    <location>
        <begin position="24"/>
        <end position="274"/>
    </location>
</feature>
<dbReference type="Gene3D" id="2.60.110.10">
    <property type="entry name" value="Thaumatin"/>
    <property type="match status" value="1"/>
</dbReference>
<dbReference type="RefSeq" id="XP_008080890.1">
    <property type="nucleotide sequence ID" value="XM_008082699.1"/>
</dbReference>
<dbReference type="AlphaFoldDB" id="S3D215"/>
<keyword evidence="3" id="KW-1185">Reference proteome</keyword>
<dbReference type="SUPFAM" id="SSF49870">
    <property type="entry name" value="Osmotin, thaumatin-like protein"/>
    <property type="match status" value="1"/>
</dbReference>
<sequence length="274" mass="30106">MKFGTVVAFFLTFLLSQLWGTLASPMIKAVAPQAFSTFAGSPGTSPFALMFDSVPAFWASADVMASWSNGFYQVHVNRKSTPIAVRSILNKGGEQIKLFDEWQFILPGHVFVYGNVRGGNPDDGYTGNLRAMDCDFNRNCWGEERMMTLFELTRESPVRTVTDLSLVNGYNMAMDVEFGKGSDCKPLNCTIPAQKILDLCPSERRSGTDKTPGCMSPCQATGRPQDCCTGEFANSKCSPSGKEFDAFCHAYDWATDDTKSQTCNPGDKMIVYLG</sequence>
<protein>
    <submittedName>
        <fullName evidence="2">Osmotin, thaumatin-like protein</fullName>
    </submittedName>
</protein>
<dbReference type="GeneID" id="19470958"/>
<dbReference type="OrthoDB" id="430315at2759"/>
<reference evidence="2 3" key="1">
    <citation type="journal article" date="2013" name="BMC Genomics">
        <title>Genomics-driven discovery of the pneumocandin biosynthetic gene cluster in the fungus Glarea lozoyensis.</title>
        <authorList>
            <person name="Chen L."/>
            <person name="Yue Q."/>
            <person name="Zhang X."/>
            <person name="Xiang M."/>
            <person name="Wang C."/>
            <person name="Li S."/>
            <person name="Che Y."/>
            <person name="Ortiz-Lopez F.J."/>
            <person name="Bills G.F."/>
            <person name="Liu X."/>
            <person name="An Z."/>
        </authorList>
    </citation>
    <scope>NUCLEOTIDE SEQUENCE [LARGE SCALE GENOMIC DNA]</scope>
    <source>
        <strain evidence="3">ATCC 20868 / MF5171</strain>
    </source>
</reference>
<dbReference type="PANTHER" id="PTHR31048">
    <property type="entry name" value="OS03G0233200 PROTEIN"/>
    <property type="match status" value="1"/>
</dbReference>
<organism evidence="2 3">
    <name type="scientific">Glarea lozoyensis (strain ATCC 20868 / MF5171)</name>
    <dbReference type="NCBI Taxonomy" id="1116229"/>
    <lineage>
        <taxon>Eukaryota</taxon>
        <taxon>Fungi</taxon>
        <taxon>Dikarya</taxon>
        <taxon>Ascomycota</taxon>
        <taxon>Pezizomycotina</taxon>
        <taxon>Leotiomycetes</taxon>
        <taxon>Helotiales</taxon>
        <taxon>Helotiaceae</taxon>
        <taxon>Glarea</taxon>
    </lineage>
</organism>